<organism evidence="2 3">
    <name type="scientific">Salipiger aestuarii</name>
    <dbReference type="NCBI Taxonomy" id="568098"/>
    <lineage>
        <taxon>Bacteria</taxon>
        <taxon>Pseudomonadati</taxon>
        <taxon>Pseudomonadota</taxon>
        <taxon>Alphaproteobacteria</taxon>
        <taxon>Rhodobacterales</taxon>
        <taxon>Roseobacteraceae</taxon>
        <taxon>Salipiger</taxon>
    </lineage>
</organism>
<dbReference type="OrthoDB" id="9813502at2"/>
<dbReference type="AlphaFoldDB" id="A0A327Y4W1"/>
<reference evidence="2 3" key="1">
    <citation type="submission" date="2018-06" db="EMBL/GenBank/DDBJ databases">
        <title>Genomic Encyclopedia of Archaeal and Bacterial Type Strains, Phase II (KMG-II): from individual species to whole genera.</title>
        <authorList>
            <person name="Goeker M."/>
        </authorList>
    </citation>
    <scope>NUCLEOTIDE SEQUENCE [LARGE SCALE GENOMIC DNA]</scope>
    <source>
        <strain evidence="2 3">DSM 22011</strain>
    </source>
</reference>
<protein>
    <submittedName>
        <fullName evidence="2">SPP1 gp7 family putative phage head morphogenesis protein</fullName>
    </submittedName>
</protein>
<proteinExistence type="predicted"/>
<dbReference type="Proteomes" id="UP000249165">
    <property type="component" value="Unassembled WGS sequence"/>
</dbReference>
<evidence type="ECO:0000313" key="3">
    <source>
        <dbReference type="Proteomes" id="UP000249165"/>
    </source>
</evidence>
<keyword evidence="3" id="KW-1185">Reference proteome</keyword>
<gene>
    <name evidence="2" type="ORF">ATI53_10222</name>
</gene>
<evidence type="ECO:0000259" key="1">
    <source>
        <dbReference type="Pfam" id="PF04233"/>
    </source>
</evidence>
<dbReference type="RefSeq" id="WP_111550536.1">
    <property type="nucleotide sequence ID" value="NZ_LIQE01000047.1"/>
</dbReference>
<dbReference type="EMBL" id="QLMG01000022">
    <property type="protein sequence ID" value="RAK15467.1"/>
    <property type="molecule type" value="Genomic_DNA"/>
</dbReference>
<name>A0A327Y4W1_9RHOB</name>
<feature type="domain" description="Phage head morphogenesis" evidence="1">
    <location>
        <begin position="55"/>
        <end position="186"/>
    </location>
</feature>
<comment type="caution">
    <text evidence="2">The sequence shown here is derived from an EMBL/GenBank/DDBJ whole genome shotgun (WGS) entry which is preliminary data.</text>
</comment>
<accession>A0A327Y4W1</accession>
<dbReference type="Pfam" id="PF04233">
    <property type="entry name" value="Phage_Mu_F"/>
    <property type="match status" value="1"/>
</dbReference>
<sequence length="433" mass="49117">MITLEPLPPRDAIAFWRSKGLAPQLNRFDYRDHWREDHARDFVVAKAMRDDVLETIRAQFDCSLSEGRTLAQFQADLKPELVKAGWWGRALMDDPLTGETQEVQLGSMRRLRTIFDTNMRTAHAAGHWARIERTKKAFPYLHYIQIERPSKRHDHERYHDKIWRVDDPIWRRIYPPNGYFCGCTVIQRTEGWMKRNGRSVSDPIDLEEQPWTNKRTGEEQLVAKGIPPGFDSNPGAAWLDIRDRVAEVMPGADPEDRARIGGIVQAMRLRQTSLGRESLVVTDAPDRVVLKDADPETPDRVSVDAALTELGAGRADLLHSHQTETPLSLQDLRVLGNPRAGSILAVSPGGSNWRARPGKELLGAHPPAFAHRAIGLLAAEAPDLDQVDRDHVSLHAFALYLERRGVIRYDFSITGRMRDLFARFASLIERLSS</sequence>
<dbReference type="InterPro" id="IPR006528">
    <property type="entry name" value="Phage_head_morphogenesis_dom"/>
</dbReference>
<evidence type="ECO:0000313" key="2">
    <source>
        <dbReference type="EMBL" id="RAK15467.1"/>
    </source>
</evidence>